<dbReference type="Gene3D" id="3.30.70.100">
    <property type="match status" value="1"/>
</dbReference>
<keyword evidence="3" id="KW-1185">Reference proteome</keyword>
<dbReference type="Pfam" id="PF03992">
    <property type="entry name" value="ABM"/>
    <property type="match status" value="1"/>
</dbReference>
<gene>
    <name evidence="2" type="ORF">JK363_30085</name>
</gene>
<dbReference type="RefSeq" id="WP_201879722.1">
    <property type="nucleotide sequence ID" value="NZ_JAERRF010000022.1"/>
</dbReference>
<dbReference type="InterPro" id="IPR007575">
    <property type="entry name" value="SchA_CurD-like"/>
</dbReference>
<sequence length="393" mass="42730">MSTLPQAPQTTTTPSMTTQSALTDSRLRVVLLLDVRSGAEERFLRAYDELCQQVASVPGHLSDQLCQSIEDPSKWLITSEWESAPPFLAWVDSAAHREMVKPMHGCVKDTRSLRFGILRETDHGTGPAANRGRLQPAPRIGDGVVRHALTFTVKPGSEKDVAAILANYASPESRVDDTTRLCRTSLFMSGNRVVRAVEVQGELMAALRHVSRQPEIREVEEAINPYLEEARDLDDPESAREFFMRAALTAVHHLSVKGAGHSSADIRRHALLYPVKEGCGMAVARLLARQDELAIGGEGAGGRKGRGKKGAPAVVTSTIFHHVDTVVRLVDITGSLDQDPALFAGVGGKRAAAMLSRLVEVGPGRELSDEAGLRRFLADCDMTPVTDRRAADY</sequence>
<keyword evidence="2" id="KW-0560">Oxidoreductase</keyword>
<feature type="domain" description="ABM" evidence="1">
    <location>
        <begin position="27"/>
        <end position="118"/>
    </location>
</feature>
<keyword evidence="2" id="KW-0503">Monooxygenase</keyword>
<evidence type="ECO:0000259" key="1">
    <source>
        <dbReference type="PROSITE" id="PS51725"/>
    </source>
</evidence>
<dbReference type="InterPro" id="IPR011008">
    <property type="entry name" value="Dimeric_a/b-barrel"/>
</dbReference>
<organism evidence="2 3">
    <name type="scientific">Streptomyces coffeae</name>
    <dbReference type="NCBI Taxonomy" id="621382"/>
    <lineage>
        <taxon>Bacteria</taxon>
        <taxon>Bacillati</taxon>
        <taxon>Actinomycetota</taxon>
        <taxon>Actinomycetes</taxon>
        <taxon>Kitasatosporales</taxon>
        <taxon>Streptomycetaceae</taxon>
        <taxon>Streptomyces</taxon>
    </lineage>
</organism>
<evidence type="ECO:0000313" key="3">
    <source>
        <dbReference type="Proteomes" id="UP000634229"/>
    </source>
</evidence>
<reference evidence="2 3" key="1">
    <citation type="submission" date="2021-01" db="EMBL/GenBank/DDBJ databases">
        <title>WGS of actinomycetes isolated from Thailand.</title>
        <authorList>
            <person name="Thawai C."/>
        </authorList>
    </citation>
    <scope>NUCLEOTIDE SEQUENCE [LARGE SCALE GENOMIC DNA]</scope>
    <source>
        <strain evidence="2 3">CA1R205</strain>
    </source>
</reference>
<proteinExistence type="predicted"/>
<name>A0ABS1NL71_9ACTN</name>
<dbReference type="SUPFAM" id="SSF54909">
    <property type="entry name" value="Dimeric alpha+beta barrel"/>
    <property type="match status" value="1"/>
</dbReference>
<dbReference type="PROSITE" id="PS51725">
    <property type="entry name" value="ABM"/>
    <property type="match status" value="1"/>
</dbReference>
<accession>A0ABS1NL71</accession>
<dbReference type="Pfam" id="PF04486">
    <property type="entry name" value="SchA_CurD"/>
    <property type="match status" value="1"/>
</dbReference>
<dbReference type="Proteomes" id="UP000634229">
    <property type="component" value="Unassembled WGS sequence"/>
</dbReference>
<dbReference type="EMBL" id="JAERRF010000022">
    <property type="protein sequence ID" value="MBL1100842.1"/>
    <property type="molecule type" value="Genomic_DNA"/>
</dbReference>
<evidence type="ECO:0000313" key="2">
    <source>
        <dbReference type="EMBL" id="MBL1100842.1"/>
    </source>
</evidence>
<protein>
    <submittedName>
        <fullName evidence="2">Antibiotic biosynthesis monooxygenase</fullName>
    </submittedName>
</protein>
<dbReference type="GO" id="GO:0004497">
    <property type="term" value="F:monooxygenase activity"/>
    <property type="evidence" value="ECO:0007669"/>
    <property type="project" value="UniProtKB-KW"/>
</dbReference>
<dbReference type="InterPro" id="IPR007138">
    <property type="entry name" value="ABM_dom"/>
</dbReference>
<comment type="caution">
    <text evidence="2">The sequence shown here is derived from an EMBL/GenBank/DDBJ whole genome shotgun (WGS) entry which is preliminary data.</text>
</comment>